<dbReference type="EMBL" id="JANBPW010005715">
    <property type="protein sequence ID" value="KAJ1932043.1"/>
    <property type="molecule type" value="Genomic_DNA"/>
</dbReference>
<dbReference type="Proteomes" id="UP001150603">
    <property type="component" value="Unassembled WGS sequence"/>
</dbReference>
<gene>
    <name evidence="1" type="ORF">FBU59_006503</name>
</gene>
<sequence>MPAALGAVHFFFLGFALWFIGDVFANHPSLTNTSWPICVATISWLRMSLGMFAVVCLLIFRTFEYICIFEYKIRATGRYLWIPIATMTAVCLVYGILATVLPQEKGIQYVEDTMICKANKPIYFFAVAVLVSLLVVCAVFTYMARDIQSSFNEFRELLATFFVTIIAILAQVIMRWVPNISGNEFAYNTLVTLTDFIVCQTNFYFLISKPAFHCLVNKEAYLRFFLKKLRRENNESVYEIANGAQMQRWSTSLDQAGTEAEMYDEYYYYENSPDLIVNDSVPRIQNPPRALV</sequence>
<accession>A0ACC1IZR4</accession>
<reference evidence="1" key="1">
    <citation type="submission" date="2022-07" db="EMBL/GenBank/DDBJ databases">
        <title>Phylogenomic reconstructions and comparative analyses of Kickxellomycotina fungi.</title>
        <authorList>
            <person name="Reynolds N.K."/>
            <person name="Stajich J.E."/>
            <person name="Barry K."/>
            <person name="Grigoriev I.V."/>
            <person name="Crous P."/>
            <person name="Smith M.E."/>
        </authorList>
    </citation>
    <scope>NUCLEOTIDE SEQUENCE</scope>
    <source>
        <strain evidence="1">NRRL 5244</strain>
    </source>
</reference>
<evidence type="ECO:0000313" key="2">
    <source>
        <dbReference type="Proteomes" id="UP001150603"/>
    </source>
</evidence>
<protein>
    <submittedName>
        <fullName evidence="1">Uncharacterized protein</fullName>
    </submittedName>
</protein>
<organism evidence="1 2">
    <name type="scientific">Linderina macrospora</name>
    <dbReference type="NCBI Taxonomy" id="4868"/>
    <lineage>
        <taxon>Eukaryota</taxon>
        <taxon>Fungi</taxon>
        <taxon>Fungi incertae sedis</taxon>
        <taxon>Zoopagomycota</taxon>
        <taxon>Kickxellomycotina</taxon>
        <taxon>Kickxellomycetes</taxon>
        <taxon>Kickxellales</taxon>
        <taxon>Kickxellaceae</taxon>
        <taxon>Linderina</taxon>
    </lineage>
</organism>
<keyword evidence="2" id="KW-1185">Reference proteome</keyword>
<evidence type="ECO:0000313" key="1">
    <source>
        <dbReference type="EMBL" id="KAJ1932043.1"/>
    </source>
</evidence>
<name>A0ACC1IZR4_9FUNG</name>
<proteinExistence type="predicted"/>
<comment type="caution">
    <text evidence="1">The sequence shown here is derived from an EMBL/GenBank/DDBJ whole genome shotgun (WGS) entry which is preliminary data.</text>
</comment>